<dbReference type="EMBL" id="LKCM01000139">
    <property type="protein sequence ID" value="KPQ43502.1"/>
    <property type="molecule type" value="Genomic_DNA"/>
</dbReference>
<sequence>MELFALEFELEEFGQNVSHLIRKTYYTHDFFTDRQVHASITKEFDLLGRDKYEYKIVPCTLAIPLKVDKKRIWFSTVNADFQKEKTGGLTYITEGYQEYLAPGSRFLAFSFIKPEHKAIFIGKKGALAIIDKVSKVNYKIVNNSWTSLDLVYLNDYEKFSGSDILEVKLKDASQRFLIGQFRCAKTLEIEYNDQKFSFYTILKSLE</sequence>
<protein>
    <submittedName>
        <fullName evidence="1">Uncharacterized protein</fullName>
    </submittedName>
</protein>
<organism evidence="1 2">
    <name type="scientific">Candidatus Methanoperedens nitratireducens</name>
    <dbReference type="NCBI Taxonomy" id="1392998"/>
    <lineage>
        <taxon>Archaea</taxon>
        <taxon>Methanobacteriati</taxon>
        <taxon>Methanobacteriota</taxon>
        <taxon>Stenosarchaea group</taxon>
        <taxon>Methanomicrobia</taxon>
        <taxon>Methanosarcinales</taxon>
        <taxon>ANME-2 cluster</taxon>
        <taxon>Candidatus Methanoperedentaceae</taxon>
        <taxon>Candidatus Methanoperedens</taxon>
    </lineage>
</organism>
<proteinExistence type="predicted"/>
<accession>A0A0P8CKD0</accession>
<evidence type="ECO:0000313" key="2">
    <source>
        <dbReference type="Proteomes" id="UP000050360"/>
    </source>
</evidence>
<reference evidence="1 2" key="1">
    <citation type="submission" date="2015-09" db="EMBL/GenBank/DDBJ databases">
        <title>A metagenomics-based metabolic model of nitrate-dependent anaerobic oxidation of methane by Methanoperedens-like archaea.</title>
        <authorList>
            <person name="Arshad A."/>
            <person name="Speth D.R."/>
            <person name="De Graaf R.M."/>
            <person name="Op Den Camp H.J."/>
            <person name="Jetten M.S."/>
            <person name="Welte C.U."/>
        </authorList>
    </citation>
    <scope>NUCLEOTIDE SEQUENCE [LARGE SCALE GENOMIC DNA]</scope>
</reference>
<name>A0A0P8CKD0_9EURY</name>
<dbReference type="Proteomes" id="UP000050360">
    <property type="component" value="Unassembled WGS sequence"/>
</dbReference>
<evidence type="ECO:0000313" key="1">
    <source>
        <dbReference type="EMBL" id="KPQ43502.1"/>
    </source>
</evidence>
<dbReference type="AlphaFoldDB" id="A0A0P8CKD0"/>
<comment type="caution">
    <text evidence="1">The sequence shown here is derived from an EMBL/GenBank/DDBJ whole genome shotgun (WGS) entry which is preliminary data.</text>
</comment>
<gene>
    <name evidence="1" type="ORF">MPEBLZ_01884</name>
</gene>